<dbReference type="CDD" id="cd00093">
    <property type="entry name" value="HTH_XRE"/>
    <property type="match status" value="1"/>
</dbReference>
<protein>
    <submittedName>
        <fullName evidence="3">XRE family transcriptional regulator</fullName>
    </submittedName>
</protein>
<dbReference type="SUPFAM" id="SSF47413">
    <property type="entry name" value="lambda repressor-like DNA-binding domains"/>
    <property type="match status" value="1"/>
</dbReference>
<dbReference type="InterPro" id="IPR010982">
    <property type="entry name" value="Lambda_DNA-bd_dom_sf"/>
</dbReference>
<evidence type="ECO:0000313" key="4">
    <source>
        <dbReference type="Proteomes" id="UP000282957"/>
    </source>
</evidence>
<accession>A0A437M1G8</accession>
<comment type="caution">
    <text evidence="3">The sequence shown here is derived from an EMBL/GenBank/DDBJ whole genome shotgun (WGS) entry which is preliminary data.</text>
</comment>
<dbReference type="EMBL" id="SACL01000010">
    <property type="protein sequence ID" value="RVT91560.1"/>
    <property type="molecule type" value="Genomic_DNA"/>
</dbReference>
<dbReference type="PROSITE" id="PS50943">
    <property type="entry name" value="HTH_CROC1"/>
    <property type="match status" value="1"/>
</dbReference>
<dbReference type="GO" id="GO:0003677">
    <property type="term" value="F:DNA binding"/>
    <property type="evidence" value="ECO:0007669"/>
    <property type="project" value="InterPro"/>
</dbReference>
<name>A0A437M1G8_9PROT</name>
<dbReference type="Proteomes" id="UP000282957">
    <property type="component" value="Unassembled WGS sequence"/>
</dbReference>
<feature type="domain" description="HTH cro/C1-type" evidence="2">
    <location>
        <begin position="43"/>
        <end position="97"/>
    </location>
</feature>
<sequence length="161" mass="17228">MDGISPAFGHDMNGGSMRENTQAPRRANPRSDGHASVVLGRSLRQVRIAAGLTLEGVAAGLGLSYQQVQKYERGINRISSVRLGRFAELCGTSPAEILMMAGLMTDGSGAEGREVPRDVVSMRLEMSLVSAFRAIRSESVRRSLVSLARQVADGQPAAEEE</sequence>
<proteinExistence type="predicted"/>
<evidence type="ECO:0000313" key="3">
    <source>
        <dbReference type="EMBL" id="RVT91560.1"/>
    </source>
</evidence>
<reference evidence="3 4" key="1">
    <citation type="submission" date="2019-01" db="EMBL/GenBank/DDBJ databases">
        <authorList>
            <person name="Chen W.-M."/>
        </authorList>
    </citation>
    <scope>NUCLEOTIDE SEQUENCE [LARGE SCALE GENOMIC DNA]</scope>
    <source>
        <strain evidence="3 4">CCP-6</strain>
    </source>
</reference>
<organism evidence="3 4">
    <name type="scientific">Rhodovarius crocodyli</name>
    <dbReference type="NCBI Taxonomy" id="1979269"/>
    <lineage>
        <taxon>Bacteria</taxon>
        <taxon>Pseudomonadati</taxon>
        <taxon>Pseudomonadota</taxon>
        <taxon>Alphaproteobacteria</taxon>
        <taxon>Acetobacterales</taxon>
        <taxon>Roseomonadaceae</taxon>
        <taxon>Rhodovarius</taxon>
    </lineage>
</organism>
<dbReference type="OrthoDB" id="9797172at2"/>
<gene>
    <name evidence="3" type="ORF">EOD42_21555</name>
</gene>
<dbReference type="InterPro" id="IPR001387">
    <property type="entry name" value="Cro/C1-type_HTH"/>
</dbReference>
<dbReference type="AlphaFoldDB" id="A0A437M1G8"/>
<dbReference type="Gene3D" id="1.10.260.40">
    <property type="entry name" value="lambda repressor-like DNA-binding domains"/>
    <property type="match status" value="1"/>
</dbReference>
<evidence type="ECO:0000256" key="1">
    <source>
        <dbReference type="SAM" id="MobiDB-lite"/>
    </source>
</evidence>
<dbReference type="Pfam" id="PF13560">
    <property type="entry name" value="HTH_31"/>
    <property type="match status" value="1"/>
</dbReference>
<keyword evidence="4" id="KW-1185">Reference proteome</keyword>
<feature type="region of interest" description="Disordered" evidence="1">
    <location>
        <begin position="1"/>
        <end position="34"/>
    </location>
</feature>
<dbReference type="RefSeq" id="WP_127789663.1">
    <property type="nucleotide sequence ID" value="NZ_SACL01000010.1"/>
</dbReference>
<dbReference type="SMART" id="SM00530">
    <property type="entry name" value="HTH_XRE"/>
    <property type="match status" value="1"/>
</dbReference>
<evidence type="ECO:0000259" key="2">
    <source>
        <dbReference type="PROSITE" id="PS50943"/>
    </source>
</evidence>